<dbReference type="EMBL" id="JAWQEG010001986">
    <property type="protein sequence ID" value="KAK3875299.1"/>
    <property type="molecule type" value="Genomic_DNA"/>
</dbReference>
<organism evidence="2 3">
    <name type="scientific">Petrolisthes cinctipes</name>
    <name type="common">Flat porcelain crab</name>
    <dbReference type="NCBI Taxonomy" id="88211"/>
    <lineage>
        <taxon>Eukaryota</taxon>
        <taxon>Metazoa</taxon>
        <taxon>Ecdysozoa</taxon>
        <taxon>Arthropoda</taxon>
        <taxon>Crustacea</taxon>
        <taxon>Multicrustacea</taxon>
        <taxon>Malacostraca</taxon>
        <taxon>Eumalacostraca</taxon>
        <taxon>Eucarida</taxon>
        <taxon>Decapoda</taxon>
        <taxon>Pleocyemata</taxon>
        <taxon>Anomura</taxon>
        <taxon>Galatheoidea</taxon>
        <taxon>Porcellanidae</taxon>
        <taxon>Petrolisthes</taxon>
    </lineage>
</organism>
<keyword evidence="3" id="KW-1185">Reference proteome</keyword>
<accession>A0AAE1FK94</accession>
<sequence length="154" mass="16724">MGCSKGTTVVCVLYTQTLSQHYNYLVPYEDRSMTNMKVAVVIMVLMAYLHVGYGLKCYQCSDCLKFKCSTFYDADECPTTSKSCSKTFKDGVDDGDKEMVRGCSDLVAPTTACDATTELCLCDGEECNSGRTITPTSTLALALVLAAAGRCLFM</sequence>
<proteinExistence type="predicted"/>
<evidence type="ECO:0008006" key="4">
    <source>
        <dbReference type="Google" id="ProtNLM"/>
    </source>
</evidence>
<name>A0AAE1FK94_PETCI</name>
<evidence type="ECO:0000313" key="2">
    <source>
        <dbReference type="EMBL" id="KAK3875299.1"/>
    </source>
</evidence>
<protein>
    <recommendedName>
        <fullName evidence="4">Protein sleepless</fullName>
    </recommendedName>
</protein>
<keyword evidence="1" id="KW-1133">Transmembrane helix</keyword>
<dbReference type="Proteomes" id="UP001286313">
    <property type="component" value="Unassembled WGS sequence"/>
</dbReference>
<reference evidence="2" key="1">
    <citation type="submission" date="2023-10" db="EMBL/GenBank/DDBJ databases">
        <title>Genome assemblies of two species of porcelain crab, Petrolisthes cinctipes and Petrolisthes manimaculis (Anomura: Porcellanidae).</title>
        <authorList>
            <person name="Angst P."/>
        </authorList>
    </citation>
    <scope>NUCLEOTIDE SEQUENCE</scope>
    <source>
        <strain evidence="2">PB745_01</strain>
        <tissue evidence="2">Gill</tissue>
    </source>
</reference>
<evidence type="ECO:0000313" key="3">
    <source>
        <dbReference type="Proteomes" id="UP001286313"/>
    </source>
</evidence>
<dbReference type="AlphaFoldDB" id="A0AAE1FK94"/>
<gene>
    <name evidence="2" type="ORF">Pcinc_019817</name>
</gene>
<comment type="caution">
    <text evidence="2">The sequence shown here is derived from an EMBL/GenBank/DDBJ whole genome shotgun (WGS) entry which is preliminary data.</text>
</comment>
<evidence type="ECO:0000256" key="1">
    <source>
        <dbReference type="SAM" id="Phobius"/>
    </source>
</evidence>
<keyword evidence="1" id="KW-0812">Transmembrane</keyword>
<keyword evidence="1" id="KW-0472">Membrane</keyword>
<feature type="transmembrane region" description="Helical" evidence="1">
    <location>
        <begin position="38"/>
        <end position="55"/>
    </location>
</feature>